<accession>A0A554RX63</accession>
<dbReference type="InterPro" id="IPR009057">
    <property type="entry name" value="Homeodomain-like_sf"/>
</dbReference>
<dbReference type="Gene3D" id="1.10.10.60">
    <property type="entry name" value="Homeodomain-like"/>
    <property type="match status" value="1"/>
</dbReference>
<dbReference type="GO" id="GO:0043565">
    <property type="term" value="F:sequence-specific DNA binding"/>
    <property type="evidence" value="ECO:0007669"/>
    <property type="project" value="InterPro"/>
</dbReference>
<evidence type="ECO:0000259" key="4">
    <source>
        <dbReference type="PROSITE" id="PS01124"/>
    </source>
</evidence>
<dbReference type="PROSITE" id="PS00041">
    <property type="entry name" value="HTH_ARAC_FAMILY_1"/>
    <property type="match status" value="1"/>
</dbReference>
<dbReference type="EMBL" id="VLNT01000013">
    <property type="protein sequence ID" value="TSD58670.1"/>
    <property type="molecule type" value="Genomic_DNA"/>
</dbReference>
<keyword evidence="6" id="KW-1185">Reference proteome</keyword>
<dbReference type="SUPFAM" id="SSF46689">
    <property type="entry name" value="Homeodomain-like"/>
    <property type="match status" value="1"/>
</dbReference>
<keyword evidence="3" id="KW-0804">Transcription</keyword>
<reference evidence="5 6" key="1">
    <citation type="submission" date="2019-07" db="EMBL/GenBank/DDBJ databases">
        <authorList>
            <person name="Zhao L.H."/>
        </authorList>
    </citation>
    <scope>NUCLEOTIDE SEQUENCE [LARGE SCALE GENOMIC DNA]</scope>
    <source>
        <strain evidence="5 6">Co35</strain>
    </source>
</reference>
<dbReference type="Proteomes" id="UP000316988">
    <property type="component" value="Unassembled WGS sequence"/>
</dbReference>
<comment type="caution">
    <text evidence="5">The sequence shown here is derived from an EMBL/GenBank/DDBJ whole genome shotgun (WGS) entry which is preliminary data.</text>
</comment>
<keyword evidence="2" id="KW-0238">DNA-binding</keyword>
<evidence type="ECO:0000256" key="3">
    <source>
        <dbReference type="ARBA" id="ARBA00023163"/>
    </source>
</evidence>
<dbReference type="GO" id="GO:0003700">
    <property type="term" value="F:DNA-binding transcription factor activity"/>
    <property type="evidence" value="ECO:0007669"/>
    <property type="project" value="InterPro"/>
</dbReference>
<protein>
    <submittedName>
        <fullName evidence="5">AraC family transcriptional regulator</fullName>
    </submittedName>
</protein>
<dbReference type="PROSITE" id="PS01124">
    <property type="entry name" value="HTH_ARAC_FAMILY_2"/>
    <property type="match status" value="1"/>
</dbReference>
<sequence length="254" mass="27677">MESKGHVNPGDPEVWFRRFTIGLDDLVRHVWVVRWSIPAGETRPQRVLAYPAGNIVLMPGHCRLYGPDPSVDVRELSGEGWAVGLLLRPAALPLLTSTPPDRLVASSEPITPPPGALDLDDEAALTESLATWLADAAGRIDSSGRLLNDVCAEAENDASLTRVDQLAEHFDLSTRTLERLVARGLGVSPKWLLDCRRLQEAATVLFTAPGSDLAGLSADLGYADQAHFTRHYRRVLGETPDATRRAGRAARRSH</sequence>
<dbReference type="InterPro" id="IPR050204">
    <property type="entry name" value="AraC_XylS_family_regulators"/>
</dbReference>
<dbReference type="Pfam" id="PF12833">
    <property type="entry name" value="HTH_18"/>
    <property type="match status" value="1"/>
</dbReference>
<dbReference type="SMART" id="SM00342">
    <property type="entry name" value="HTH_ARAC"/>
    <property type="match status" value="1"/>
</dbReference>
<evidence type="ECO:0000313" key="6">
    <source>
        <dbReference type="Proteomes" id="UP000316988"/>
    </source>
</evidence>
<evidence type="ECO:0000313" key="5">
    <source>
        <dbReference type="EMBL" id="TSD58670.1"/>
    </source>
</evidence>
<dbReference type="PANTHER" id="PTHR46796">
    <property type="entry name" value="HTH-TYPE TRANSCRIPTIONAL ACTIVATOR RHAS-RELATED"/>
    <property type="match status" value="1"/>
</dbReference>
<name>A0A554RX63_9ACTN</name>
<dbReference type="InterPro" id="IPR018060">
    <property type="entry name" value="HTH_AraC"/>
</dbReference>
<dbReference type="InterPro" id="IPR046532">
    <property type="entry name" value="DUF6597"/>
</dbReference>
<keyword evidence="1" id="KW-0805">Transcription regulation</keyword>
<dbReference type="OrthoDB" id="2559672at2"/>
<dbReference type="Pfam" id="PF20240">
    <property type="entry name" value="DUF6597"/>
    <property type="match status" value="1"/>
</dbReference>
<proteinExistence type="predicted"/>
<feature type="domain" description="HTH araC/xylS-type" evidence="4">
    <location>
        <begin position="144"/>
        <end position="246"/>
    </location>
</feature>
<organism evidence="5 6">
    <name type="scientific">Aeromicrobium piscarium</name>
    <dbReference type="NCBI Taxonomy" id="2590901"/>
    <lineage>
        <taxon>Bacteria</taxon>
        <taxon>Bacillati</taxon>
        <taxon>Actinomycetota</taxon>
        <taxon>Actinomycetes</taxon>
        <taxon>Propionibacteriales</taxon>
        <taxon>Nocardioidaceae</taxon>
        <taxon>Aeromicrobium</taxon>
    </lineage>
</organism>
<dbReference type="InterPro" id="IPR018062">
    <property type="entry name" value="HTH_AraC-typ_CS"/>
</dbReference>
<gene>
    <name evidence="5" type="ORF">FNM00_14000</name>
</gene>
<dbReference type="AlphaFoldDB" id="A0A554RX63"/>
<evidence type="ECO:0000256" key="2">
    <source>
        <dbReference type="ARBA" id="ARBA00023125"/>
    </source>
</evidence>
<evidence type="ECO:0000256" key="1">
    <source>
        <dbReference type="ARBA" id="ARBA00023015"/>
    </source>
</evidence>